<gene>
    <name evidence="1" type="ORF">LVIROSA_LOCUS19274</name>
</gene>
<evidence type="ECO:0000313" key="2">
    <source>
        <dbReference type="Proteomes" id="UP001157418"/>
    </source>
</evidence>
<dbReference type="AlphaFoldDB" id="A0AAU9N1Z9"/>
<dbReference type="EMBL" id="CAKMRJ010003334">
    <property type="protein sequence ID" value="CAH1432635.1"/>
    <property type="molecule type" value="Genomic_DNA"/>
</dbReference>
<comment type="caution">
    <text evidence="1">The sequence shown here is derived from an EMBL/GenBank/DDBJ whole genome shotgun (WGS) entry which is preliminary data.</text>
</comment>
<protein>
    <submittedName>
        <fullName evidence="1">Uncharacterized protein</fullName>
    </submittedName>
</protein>
<proteinExistence type="predicted"/>
<sequence length="69" mass="7894">MGNARLRVAEYQVGQNENGSTKFGCKFCFLNDFGSWGQNFEFCDRRFLISANYRRVKSVKRNIGGDCVS</sequence>
<keyword evidence="2" id="KW-1185">Reference proteome</keyword>
<evidence type="ECO:0000313" key="1">
    <source>
        <dbReference type="EMBL" id="CAH1432635.1"/>
    </source>
</evidence>
<name>A0AAU9N1Z9_9ASTR</name>
<organism evidence="1 2">
    <name type="scientific">Lactuca virosa</name>
    <dbReference type="NCBI Taxonomy" id="75947"/>
    <lineage>
        <taxon>Eukaryota</taxon>
        <taxon>Viridiplantae</taxon>
        <taxon>Streptophyta</taxon>
        <taxon>Embryophyta</taxon>
        <taxon>Tracheophyta</taxon>
        <taxon>Spermatophyta</taxon>
        <taxon>Magnoliopsida</taxon>
        <taxon>eudicotyledons</taxon>
        <taxon>Gunneridae</taxon>
        <taxon>Pentapetalae</taxon>
        <taxon>asterids</taxon>
        <taxon>campanulids</taxon>
        <taxon>Asterales</taxon>
        <taxon>Asteraceae</taxon>
        <taxon>Cichorioideae</taxon>
        <taxon>Cichorieae</taxon>
        <taxon>Lactucinae</taxon>
        <taxon>Lactuca</taxon>
    </lineage>
</organism>
<dbReference type="Proteomes" id="UP001157418">
    <property type="component" value="Unassembled WGS sequence"/>
</dbReference>
<accession>A0AAU9N1Z9</accession>
<reference evidence="1 2" key="1">
    <citation type="submission" date="2022-01" db="EMBL/GenBank/DDBJ databases">
        <authorList>
            <person name="Xiong W."/>
            <person name="Schranz E."/>
        </authorList>
    </citation>
    <scope>NUCLEOTIDE SEQUENCE [LARGE SCALE GENOMIC DNA]</scope>
</reference>